<evidence type="ECO:0000313" key="3">
    <source>
        <dbReference type="Proteomes" id="UP000322165"/>
    </source>
</evidence>
<dbReference type="RefSeq" id="WP_149861013.1">
    <property type="nucleotide sequence ID" value="NZ_VUOD01000007.1"/>
</dbReference>
<evidence type="ECO:0000259" key="1">
    <source>
        <dbReference type="Pfam" id="PF13409"/>
    </source>
</evidence>
<feature type="domain" description="GST N-terminal" evidence="1">
    <location>
        <begin position="10"/>
        <end position="74"/>
    </location>
</feature>
<dbReference type="InterPro" id="IPR004045">
    <property type="entry name" value="Glutathione_S-Trfase_N"/>
</dbReference>
<name>A0A5B2ZB16_9GAMM</name>
<proteinExistence type="predicted"/>
<dbReference type="AlphaFoldDB" id="A0A5B2ZB16"/>
<dbReference type="Proteomes" id="UP000322165">
    <property type="component" value="Unassembled WGS sequence"/>
</dbReference>
<dbReference type="Gene3D" id="1.20.1050.10">
    <property type="match status" value="1"/>
</dbReference>
<accession>A0A5B2ZB16</accession>
<dbReference type="Gene3D" id="3.40.30.10">
    <property type="entry name" value="Glutaredoxin"/>
    <property type="match status" value="1"/>
</dbReference>
<protein>
    <submittedName>
        <fullName evidence="2">Glutathione S-transferase family protein</fullName>
    </submittedName>
</protein>
<reference evidence="2 3" key="2">
    <citation type="submission" date="2019-09" db="EMBL/GenBank/DDBJ databases">
        <authorList>
            <person name="Mazur A."/>
        </authorList>
    </citation>
    <scope>NUCLEOTIDE SEQUENCE [LARGE SCALE GENOMIC DNA]</scope>
    <source>
        <strain evidence="2 3">3729k</strain>
    </source>
</reference>
<keyword evidence="2" id="KW-0808">Transferase</keyword>
<dbReference type="InterPro" id="IPR036249">
    <property type="entry name" value="Thioredoxin-like_sf"/>
</dbReference>
<reference evidence="2 3" key="1">
    <citation type="submission" date="2019-09" db="EMBL/GenBank/DDBJ databases">
        <title>Arenimonas chukotkensis sp. nov., a bacterium isolated from Chukotka hot spring, Arctic region, Russia.</title>
        <authorList>
            <person name="Zayulina K.S."/>
            <person name="Prokofeva M.I."/>
            <person name="Elcheninov A.G."/>
            <person name="Novikov A."/>
            <person name="Kochetkova T.V."/>
            <person name="Kublanov I.V."/>
        </authorList>
    </citation>
    <scope>NUCLEOTIDE SEQUENCE [LARGE SCALE GENOMIC DNA]</scope>
    <source>
        <strain evidence="2 3">3729k</strain>
    </source>
</reference>
<dbReference type="Pfam" id="PF13409">
    <property type="entry name" value="GST_N_2"/>
    <property type="match status" value="1"/>
</dbReference>
<evidence type="ECO:0000313" key="2">
    <source>
        <dbReference type="EMBL" id="KAA2284322.1"/>
    </source>
</evidence>
<keyword evidence="3" id="KW-1185">Reference proteome</keyword>
<dbReference type="EMBL" id="VUOD01000007">
    <property type="protein sequence ID" value="KAA2284322.1"/>
    <property type="molecule type" value="Genomic_DNA"/>
</dbReference>
<dbReference type="GO" id="GO:0016740">
    <property type="term" value="F:transferase activity"/>
    <property type="evidence" value="ECO:0007669"/>
    <property type="project" value="UniProtKB-KW"/>
</dbReference>
<comment type="caution">
    <text evidence="2">The sequence shown here is derived from an EMBL/GenBank/DDBJ whole genome shotgun (WGS) entry which is preliminary data.</text>
</comment>
<organism evidence="2 3">
    <name type="scientific">Arenimonas fontis</name>
    <dbReference type="NCBI Taxonomy" id="2608255"/>
    <lineage>
        <taxon>Bacteria</taxon>
        <taxon>Pseudomonadati</taxon>
        <taxon>Pseudomonadota</taxon>
        <taxon>Gammaproteobacteria</taxon>
        <taxon>Lysobacterales</taxon>
        <taxon>Lysobacteraceae</taxon>
        <taxon>Arenimonas</taxon>
    </lineage>
</organism>
<gene>
    <name evidence="2" type="ORF">F0415_09645</name>
</gene>
<dbReference type="SUPFAM" id="SSF52833">
    <property type="entry name" value="Thioredoxin-like"/>
    <property type="match status" value="1"/>
</dbReference>
<sequence>MPLIIGRQSSHYTRVVRMLAIELGLDCALRPIHDLLSEDPATFGGNPALKLPALRLDDGAVVWGSGNACRALARLAEGGEARVFWPEQARTPLPMNAHELVAHAMAMEVEVVFHEIVAARPPDAASRKRRASLVGSLAWLDGHLAEIRAGFHEGVLPLFELQLFALLEHLPFRNPMDMQGWPALRGFVEEWRQRPSAQATPYRFDAPAE</sequence>